<name>A0A0F4XQF9_9PSED</name>
<keyword evidence="4" id="KW-1003">Cell membrane</keyword>
<dbReference type="InterPro" id="IPR051045">
    <property type="entry name" value="TonB-dependent_transducer"/>
</dbReference>
<feature type="chain" id="PRO_5002481442" evidence="10">
    <location>
        <begin position="19"/>
        <end position="201"/>
    </location>
</feature>
<dbReference type="GO" id="GO:0015031">
    <property type="term" value="P:protein transport"/>
    <property type="evidence" value="ECO:0007669"/>
    <property type="project" value="UniProtKB-KW"/>
</dbReference>
<dbReference type="PANTHER" id="PTHR33446:SF2">
    <property type="entry name" value="PROTEIN TONB"/>
    <property type="match status" value="1"/>
</dbReference>
<evidence type="ECO:0000256" key="3">
    <source>
        <dbReference type="ARBA" id="ARBA00022448"/>
    </source>
</evidence>
<evidence type="ECO:0000256" key="7">
    <source>
        <dbReference type="ARBA" id="ARBA00022927"/>
    </source>
</evidence>
<proteinExistence type="inferred from homology"/>
<accession>A0A0F4XQF9</accession>
<dbReference type="GO" id="GO:0031992">
    <property type="term" value="F:energy transducer activity"/>
    <property type="evidence" value="ECO:0007669"/>
    <property type="project" value="TreeGrafter"/>
</dbReference>
<keyword evidence="5" id="KW-0997">Cell inner membrane</keyword>
<dbReference type="PANTHER" id="PTHR33446">
    <property type="entry name" value="PROTEIN TONB-RELATED"/>
    <property type="match status" value="1"/>
</dbReference>
<evidence type="ECO:0000313" key="12">
    <source>
        <dbReference type="EMBL" id="KKA08061.1"/>
    </source>
</evidence>
<evidence type="ECO:0000256" key="5">
    <source>
        <dbReference type="ARBA" id="ARBA00022519"/>
    </source>
</evidence>
<dbReference type="SUPFAM" id="SSF74653">
    <property type="entry name" value="TolA/TonB C-terminal domain"/>
    <property type="match status" value="1"/>
</dbReference>
<evidence type="ECO:0000256" key="6">
    <source>
        <dbReference type="ARBA" id="ARBA00022692"/>
    </source>
</evidence>
<evidence type="ECO:0000256" key="2">
    <source>
        <dbReference type="ARBA" id="ARBA00006555"/>
    </source>
</evidence>
<evidence type="ECO:0000256" key="9">
    <source>
        <dbReference type="ARBA" id="ARBA00023136"/>
    </source>
</evidence>
<dbReference type="PATRIC" id="fig|132476.4.peg.5926"/>
<dbReference type="Pfam" id="PF03544">
    <property type="entry name" value="TonB_C"/>
    <property type="match status" value="1"/>
</dbReference>
<evidence type="ECO:0000313" key="13">
    <source>
        <dbReference type="Proteomes" id="UP000033662"/>
    </source>
</evidence>
<dbReference type="NCBIfam" id="TIGR01352">
    <property type="entry name" value="tonB_Cterm"/>
    <property type="match status" value="1"/>
</dbReference>
<dbReference type="InterPro" id="IPR037682">
    <property type="entry name" value="TonB_C"/>
</dbReference>
<evidence type="ECO:0000256" key="10">
    <source>
        <dbReference type="SAM" id="SignalP"/>
    </source>
</evidence>
<protein>
    <submittedName>
        <fullName evidence="12">Energy transducer TonB</fullName>
    </submittedName>
</protein>
<dbReference type="EMBL" id="JZXC01000007">
    <property type="protein sequence ID" value="KKA08061.1"/>
    <property type="molecule type" value="Genomic_DNA"/>
</dbReference>
<feature type="signal peptide" evidence="10">
    <location>
        <begin position="1"/>
        <end position="18"/>
    </location>
</feature>
<keyword evidence="9" id="KW-0472">Membrane</keyword>
<evidence type="ECO:0000256" key="1">
    <source>
        <dbReference type="ARBA" id="ARBA00004383"/>
    </source>
</evidence>
<gene>
    <name evidence="12" type="ORF">VP02_09425</name>
</gene>
<keyword evidence="8" id="KW-1133">Transmembrane helix</keyword>
<dbReference type="Proteomes" id="UP000033662">
    <property type="component" value="Unassembled WGS sequence"/>
</dbReference>
<keyword evidence="7" id="KW-0653">Protein transport</keyword>
<keyword evidence="3" id="KW-0813">Transport</keyword>
<keyword evidence="6" id="KW-0812">Transmembrane</keyword>
<dbReference type="AlphaFoldDB" id="A0A0F4XQF9"/>
<reference evidence="12 13" key="1">
    <citation type="submission" date="2015-03" db="EMBL/GenBank/DDBJ databases">
        <title>Pseudomonas fluorescens 1855-344 Genome sequencing and assembly.</title>
        <authorList>
            <person name="Eng W.W.H."/>
            <person name="Gan H.M."/>
            <person name="Savka M.A."/>
        </authorList>
    </citation>
    <scope>NUCLEOTIDE SEQUENCE [LARGE SCALE GENOMIC DNA]</scope>
    <source>
        <strain evidence="12 13">1855-344</strain>
    </source>
</reference>
<sequence>MRWCVVMLLLCLSGTSGAADVLLVPEHNPKPDYPKTLVRKGVTGVTRVGFTVHADGRVDEIAILHSDHPDFADAARETVSQWRFKPWTVDHEHPAQAHVVAPFEFRLDGLPLDANKWIKTWKCSDINAHANSQQWVQDLLPFHYTRLYLSNVFFIKQLPETERLALIARFNRLLPTIVQRCGSFPAARYARMLPQEIRELL</sequence>
<comment type="subcellular location">
    <subcellularLocation>
        <location evidence="1">Cell inner membrane</location>
        <topology evidence="1">Single-pass membrane protein</topology>
        <orientation evidence="1">Periplasmic side</orientation>
    </subcellularLocation>
</comment>
<evidence type="ECO:0000259" key="11">
    <source>
        <dbReference type="PROSITE" id="PS52015"/>
    </source>
</evidence>
<comment type="caution">
    <text evidence="12">The sequence shown here is derived from an EMBL/GenBank/DDBJ whole genome shotgun (WGS) entry which is preliminary data.</text>
</comment>
<evidence type="ECO:0000256" key="4">
    <source>
        <dbReference type="ARBA" id="ARBA00022475"/>
    </source>
</evidence>
<comment type="similarity">
    <text evidence="2">Belongs to the TonB family.</text>
</comment>
<feature type="domain" description="TonB C-terminal" evidence="11">
    <location>
        <begin position="18"/>
        <end position="114"/>
    </location>
</feature>
<dbReference type="GO" id="GO:0098797">
    <property type="term" value="C:plasma membrane protein complex"/>
    <property type="evidence" value="ECO:0007669"/>
    <property type="project" value="TreeGrafter"/>
</dbReference>
<keyword evidence="10" id="KW-0732">Signal</keyword>
<dbReference type="GO" id="GO:0055085">
    <property type="term" value="P:transmembrane transport"/>
    <property type="evidence" value="ECO:0007669"/>
    <property type="project" value="InterPro"/>
</dbReference>
<evidence type="ECO:0000256" key="8">
    <source>
        <dbReference type="ARBA" id="ARBA00022989"/>
    </source>
</evidence>
<dbReference type="InterPro" id="IPR006260">
    <property type="entry name" value="TonB/TolA_C"/>
</dbReference>
<organism evidence="12 13">
    <name type="scientific">Pseudomonas kilonensis</name>
    <dbReference type="NCBI Taxonomy" id="132476"/>
    <lineage>
        <taxon>Bacteria</taxon>
        <taxon>Pseudomonadati</taxon>
        <taxon>Pseudomonadota</taxon>
        <taxon>Gammaproteobacteria</taxon>
        <taxon>Pseudomonadales</taxon>
        <taxon>Pseudomonadaceae</taxon>
        <taxon>Pseudomonas</taxon>
    </lineage>
</organism>
<dbReference type="Gene3D" id="3.30.1150.10">
    <property type="match status" value="1"/>
</dbReference>
<dbReference type="PROSITE" id="PS52015">
    <property type="entry name" value="TONB_CTD"/>
    <property type="match status" value="1"/>
</dbReference>